<dbReference type="SMR" id="A0A894KMK1"/>
<evidence type="ECO:0000313" key="3">
    <source>
        <dbReference type="EMBL" id="QRW42613.1"/>
    </source>
</evidence>
<evidence type="ECO:0000313" key="1">
    <source>
        <dbReference type="EMBL" id="QRW42611.1"/>
    </source>
</evidence>
<dbReference type="EMBL" id="MW434270">
    <property type="protein sequence ID" value="QRW42612.1"/>
    <property type="molecule type" value="Viral_cRNA"/>
</dbReference>
<evidence type="ECO:0000313" key="4">
    <source>
        <dbReference type="EMBL" id="QRW42614.1"/>
    </source>
</evidence>
<reference evidence="4" key="1">
    <citation type="journal article" date="2020" name="bioRxiv">
        <title>Single mosquito metatranscriptomics identifies vectors, emerging pathogens and reservoirs in one assay.</title>
        <authorList>
            <person name="Batson J."/>
            <person name="Dudas G."/>
            <person name="Haas-Stapleton E."/>
            <person name="Kistler A.L."/>
            <person name="Li L.M."/>
            <person name="Logan P."/>
            <person name="Ratnasiri K."/>
            <person name="Retallack H."/>
        </authorList>
    </citation>
    <scope>NUCLEOTIDE SEQUENCE</scope>
    <source>
        <strain evidence="1">CMS002_017a_SAND</strain>
        <strain evidence="3">CMS002_017b_SAND</strain>
        <strain evidence="4">CMS002_017c_SAND</strain>
        <strain evidence="2">CMS002_017e_SAND</strain>
        <strain evidence="5">CMS002_018b_SAND</strain>
    </source>
</reference>
<organism evidence="4">
    <name type="scientific">Guadeloupe mosquito quaranja-like virus 1</name>
    <dbReference type="NCBI Taxonomy" id="2607737"/>
    <lineage>
        <taxon>Viruses</taxon>
        <taxon>Riboviria</taxon>
        <taxon>Orthornavirae</taxon>
        <taxon>Negarnaviricota</taxon>
        <taxon>Polyploviricotina</taxon>
        <taxon>Insthoviricetes</taxon>
        <taxon>Articulavirales</taxon>
        <taxon>Orthomyxoviridae</taxon>
        <taxon>Quaranjavirus</taxon>
    </lineage>
</organism>
<dbReference type="EMBL" id="MW434273">
    <property type="protein sequence ID" value="QRW42615.1"/>
    <property type="molecule type" value="Viral_cRNA"/>
</dbReference>
<accession>A0A894KMK1</accession>
<name>A0A894KMK1_9ORTO</name>
<proteinExistence type="predicted"/>
<evidence type="ECO:0000313" key="5">
    <source>
        <dbReference type="EMBL" id="QRW42615.1"/>
    </source>
</evidence>
<dbReference type="EMBL" id="MW434271">
    <property type="protein sequence ID" value="QRW42613.1"/>
    <property type="molecule type" value="Viral_cRNA"/>
</dbReference>
<evidence type="ECO:0000313" key="2">
    <source>
        <dbReference type="EMBL" id="QRW42612.1"/>
    </source>
</evidence>
<sequence>MDHYTASTGFIIAFYTFAHDLSGYPCRTQEGGDLLRKMLHKILAKIHYASVSGGVRYSDVFKDAMTSLDELVEGHGTLYDFFRPADETNMRDTYKELKRIYGLVGVSRDLASLAPF</sequence>
<dbReference type="EMBL" id="MW434272">
    <property type="protein sequence ID" value="QRW42614.1"/>
    <property type="molecule type" value="Viral_cRNA"/>
</dbReference>
<protein>
    <submittedName>
        <fullName evidence="4">Uncharacterized protein</fullName>
    </submittedName>
</protein>
<dbReference type="EMBL" id="MW434269">
    <property type="protein sequence ID" value="QRW42611.1"/>
    <property type="molecule type" value="Viral_cRNA"/>
</dbReference>